<accession>A0A518GXY4</accession>
<protein>
    <submittedName>
        <fullName evidence="1">Uncharacterized protein</fullName>
    </submittedName>
</protein>
<organism evidence="1 2">
    <name type="scientific">Tautonia plasticadhaerens</name>
    <dbReference type="NCBI Taxonomy" id="2527974"/>
    <lineage>
        <taxon>Bacteria</taxon>
        <taxon>Pseudomonadati</taxon>
        <taxon>Planctomycetota</taxon>
        <taxon>Planctomycetia</taxon>
        <taxon>Isosphaerales</taxon>
        <taxon>Isosphaeraceae</taxon>
        <taxon>Tautonia</taxon>
    </lineage>
</organism>
<evidence type="ECO:0000313" key="1">
    <source>
        <dbReference type="EMBL" id="QDV33447.1"/>
    </source>
</evidence>
<sequence length="59" mass="6573">MEETLTRWRAAISGCAPSPASRAATTRWRRSIEYGRMGHLLAMPAPSMTPEQLPKSETQ</sequence>
<dbReference type="KEGG" id="tpla:ElP_13190"/>
<dbReference type="Proteomes" id="UP000317835">
    <property type="component" value="Chromosome"/>
</dbReference>
<dbReference type="EMBL" id="CP036426">
    <property type="protein sequence ID" value="QDV33447.1"/>
    <property type="molecule type" value="Genomic_DNA"/>
</dbReference>
<dbReference type="AlphaFoldDB" id="A0A518GXY4"/>
<reference evidence="1 2" key="1">
    <citation type="submission" date="2019-02" db="EMBL/GenBank/DDBJ databases">
        <title>Deep-cultivation of Planctomycetes and their phenomic and genomic characterization uncovers novel biology.</title>
        <authorList>
            <person name="Wiegand S."/>
            <person name="Jogler M."/>
            <person name="Boedeker C."/>
            <person name="Pinto D."/>
            <person name="Vollmers J."/>
            <person name="Rivas-Marin E."/>
            <person name="Kohn T."/>
            <person name="Peeters S.H."/>
            <person name="Heuer A."/>
            <person name="Rast P."/>
            <person name="Oberbeckmann S."/>
            <person name="Bunk B."/>
            <person name="Jeske O."/>
            <person name="Meyerdierks A."/>
            <person name="Storesund J.E."/>
            <person name="Kallscheuer N."/>
            <person name="Luecker S."/>
            <person name="Lage O.M."/>
            <person name="Pohl T."/>
            <person name="Merkel B.J."/>
            <person name="Hornburger P."/>
            <person name="Mueller R.-W."/>
            <person name="Bruemmer F."/>
            <person name="Labrenz M."/>
            <person name="Spormann A.M."/>
            <person name="Op den Camp H."/>
            <person name="Overmann J."/>
            <person name="Amann R."/>
            <person name="Jetten M.S.M."/>
            <person name="Mascher T."/>
            <person name="Medema M.H."/>
            <person name="Devos D.P."/>
            <person name="Kaster A.-K."/>
            <person name="Ovreas L."/>
            <person name="Rohde M."/>
            <person name="Galperin M.Y."/>
            <person name="Jogler C."/>
        </authorList>
    </citation>
    <scope>NUCLEOTIDE SEQUENCE [LARGE SCALE GENOMIC DNA]</scope>
    <source>
        <strain evidence="1 2">ElP</strain>
    </source>
</reference>
<proteinExistence type="predicted"/>
<evidence type="ECO:0000313" key="2">
    <source>
        <dbReference type="Proteomes" id="UP000317835"/>
    </source>
</evidence>
<name>A0A518GXY4_9BACT</name>
<keyword evidence="2" id="KW-1185">Reference proteome</keyword>
<gene>
    <name evidence="1" type="ORF">ElP_13190</name>
</gene>